<feature type="active site" description="For autocatalytic cleavage activity" evidence="14">
    <location>
        <position position="156"/>
    </location>
</feature>
<dbReference type="Gene3D" id="2.10.109.10">
    <property type="entry name" value="Umud Fragment, subunit A"/>
    <property type="match status" value="1"/>
</dbReference>
<sequence length="483" mass="55243">MITKKQKGVLDFIKTYSKTRGYAPSLEEIQKKFKLASVSTAHFHVAKLKKAGYLEKLKNKARAISVPEKELFIKIPLLGIISAGQPIEAIEDRETIAVPKSKLPRTGEAYALKVRGDSMIDEGINDGDTILIKKQSVAENGEKVVALLNGDEATLKTFYKEKGQIRLQPANKNYQPIIIKRGQNFSLQGVLFDVVKTSEAEQLTQTFVLPTKVNIQQRSGVSDYLNKIYNGDIMHLLKDMPDKSADMVFGDPDYNVGIKYGDNNYTKNFNDYIDWYIELTKESMRVLKDDGNLFMLNYPQQNAHLRVKYLDLYFPHINEYVWVYNTNVGHTPKRFTTAHRSILHVRKSNDNKFFKDEVALPYKNPTDRRIRQNLANGSRGRMPYSWFEFNLVKNVSKEKTYHACQIPQKLTEMLIKASTKPKDIVLVLFGGSGAEVALCKNLSRQFISAEIDKKYCDIINTRLANGFIAPEHKLFRGRRKIKN</sequence>
<dbReference type="Pfam" id="PF01555">
    <property type="entry name" value="N6_N4_Mtase"/>
    <property type="match status" value="1"/>
</dbReference>
<evidence type="ECO:0000256" key="7">
    <source>
        <dbReference type="ARBA" id="ARBA00022801"/>
    </source>
</evidence>
<dbReference type="InterPro" id="IPR001091">
    <property type="entry name" value="RM_Methyltransferase"/>
</dbReference>
<dbReference type="InterPro" id="IPR036390">
    <property type="entry name" value="WH_DNA-bd_sf"/>
</dbReference>
<dbReference type="InterPro" id="IPR050077">
    <property type="entry name" value="LexA_repressor"/>
</dbReference>
<dbReference type="GO" id="GO:0032259">
    <property type="term" value="P:methylation"/>
    <property type="evidence" value="ECO:0007669"/>
    <property type="project" value="UniProtKB-KW"/>
</dbReference>
<dbReference type="InterPro" id="IPR029063">
    <property type="entry name" value="SAM-dependent_MTases_sf"/>
</dbReference>
<dbReference type="GO" id="GO:0006281">
    <property type="term" value="P:DNA repair"/>
    <property type="evidence" value="ECO:0007669"/>
    <property type="project" value="UniProtKB-UniRule"/>
</dbReference>
<comment type="function">
    <text evidence="14">Represses a number of genes involved in the response to DNA damage (SOS response), including recA and lexA. In the presence of single-stranded DNA, RecA interacts with LexA causing an autocatalytic cleavage which disrupts the DNA-binding part of LexA, leading to derepression of the SOS regulon and eventually DNA repair.</text>
</comment>
<dbReference type="Pfam" id="PF01726">
    <property type="entry name" value="LexA_DNA_bind"/>
    <property type="match status" value="1"/>
</dbReference>
<dbReference type="GO" id="GO:0003677">
    <property type="term" value="F:DNA binding"/>
    <property type="evidence" value="ECO:0007669"/>
    <property type="project" value="UniProtKB-UniRule"/>
</dbReference>
<dbReference type="Pfam" id="PF00717">
    <property type="entry name" value="Peptidase_S24"/>
    <property type="match status" value="1"/>
</dbReference>
<gene>
    <name evidence="14" type="primary">lexA</name>
    <name evidence="20" type="ORF">CO116_00740</name>
</gene>
<feature type="active site" description="For autocatalytic cleavage activity" evidence="14">
    <location>
        <position position="118"/>
    </location>
</feature>
<evidence type="ECO:0000256" key="10">
    <source>
        <dbReference type="ARBA" id="ARBA00023125"/>
    </source>
</evidence>
<dbReference type="PANTHER" id="PTHR33516:SF2">
    <property type="entry name" value="LEXA REPRESSOR-RELATED"/>
    <property type="match status" value="1"/>
</dbReference>
<dbReference type="EC" id="3.4.21.88" evidence="14"/>
<keyword evidence="13 14" id="KW-0742">SOS response</keyword>
<dbReference type="GO" id="GO:0045892">
    <property type="term" value="P:negative regulation of DNA-templated transcription"/>
    <property type="evidence" value="ECO:0007669"/>
    <property type="project" value="UniProtKB-UniRule"/>
</dbReference>
<dbReference type="GO" id="GO:0004252">
    <property type="term" value="F:serine-type endopeptidase activity"/>
    <property type="evidence" value="ECO:0007669"/>
    <property type="project" value="UniProtKB-UniRule"/>
</dbReference>
<evidence type="ECO:0000256" key="6">
    <source>
        <dbReference type="ARBA" id="ARBA00022763"/>
    </source>
</evidence>
<evidence type="ECO:0000259" key="19">
    <source>
        <dbReference type="Pfam" id="PF01726"/>
    </source>
</evidence>
<evidence type="ECO:0000313" key="20">
    <source>
        <dbReference type="EMBL" id="PJB17549.1"/>
    </source>
</evidence>
<dbReference type="SUPFAM" id="SSF53335">
    <property type="entry name" value="S-adenosyl-L-methionine-dependent methyltransferases"/>
    <property type="match status" value="1"/>
</dbReference>
<dbReference type="SUPFAM" id="SSF46785">
    <property type="entry name" value="Winged helix' DNA-binding domain"/>
    <property type="match status" value="1"/>
</dbReference>
<keyword evidence="9 14" id="KW-0805">Transcription regulation</keyword>
<evidence type="ECO:0000259" key="17">
    <source>
        <dbReference type="Pfam" id="PF00717"/>
    </source>
</evidence>
<evidence type="ECO:0000256" key="3">
    <source>
        <dbReference type="ARBA" id="ARBA00022603"/>
    </source>
</evidence>
<evidence type="ECO:0000256" key="9">
    <source>
        <dbReference type="ARBA" id="ARBA00023015"/>
    </source>
</evidence>
<dbReference type="NCBIfam" id="TIGR00498">
    <property type="entry name" value="lexA"/>
    <property type="match status" value="1"/>
</dbReference>
<name>A0A2M8AIW8_9BACT</name>
<comment type="similarity">
    <text evidence="1 14 15">Belongs to the peptidase S24 family.</text>
</comment>
<keyword evidence="6 14" id="KW-0227">DNA damage</keyword>
<proteinExistence type="inferred from homology"/>
<accession>A0A2M8AIW8</accession>
<dbReference type="Gene3D" id="1.10.10.10">
    <property type="entry name" value="Winged helix-like DNA-binding domain superfamily/Winged helix DNA-binding domain"/>
    <property type="match status" value="1"/>
</dbReference>
<dbReference type="InterPro" id="IPR006200">
    <property type="entry name" value="LexA"/>
</dbReference>
<reference evidence="21" key="1">
    <citation type="submission" date="2017-09" db="EMBL/GenBank/DDBJ databases">
        <title>Depth-based differentiation of microbial function through sediment-hosted aquifers and enrichment of novel symbionts in the deep terrestrial subsurface.</title>
        <authorList>
            <person name="Probst A.J."/>
            <person name="Ladd B."/>
            <person name="Jarett J.K."/>
            <person name="Geller-Mcgrath D.E."/>
            <person name="Sieber C.M.K."/>
            <person name="Emerson J.B."/>
            <person name="Anantharaman K."/>
            <person name="Thomas B.C."/>
            <person name="Malmstrom R."/>
            <person name="Stieglmeier M."/>
            <person name="Klingl A."/>
            <person name="Woyke T."/>
            <person name="Ryan C.M."/>
            <person name="Banfield J.F."/>
        </authorList>
    </citation>
    <scope>NUCLEOTIDE SEQUENCE [LARGE SCALE GENOMIC DNA]</scope>
</reference>
<evidence type="ECO:0000256" key="4">
    <source>
        <dbReference type="ARBA" id="ARBA00022679"/>
    </source>
</evidence>
<evidence type="ECO:0000256" key="8">
    <source>
        <dbReference type="ARBA" id="ARBA00022813"/>
    </source>
</evidence>
<feature type="domain" description="DNA methylase N-4/N-6" evidence="18">
    <location>
        <begin position="246"/>
        <end position="460"/>
    </location>
</feature>
<evidence type="ECO:0000256" key="5">
    <source>
        <dbReference type="ARBA" id="ARBA00022705"/>
    </source>
</evidence>
<evidence type="ECO:0000256" key="12">
    <source>
        <dbReference type="ARBA" id="ARBA00023204"/>
    </source>
</evidence>
<keyword evidence="8 14" id="KW-0068">Autocatalytic cleavage</keyword>
<comment type="similarity">
    <text evidence="16">Belongs to the N(4)/N(6)-methyltransferase family.</text>
</comment>
<dbReference type="AlphaFoldDB" id="A0A2M8AIW8"/>
<evidence type="ECO:0000256" key="2">
    <source>
        <dbReference type="ARBA" id="ARBA00022491"/>
    </source>
</evidence>
<keyword evidence="11 14" id="KW-0804">Transcription</keyword>
<dbReference type="InterPro" id="IPR006197">
    <property type="entry name" value="Peptidase_S24_LexA"/>
</dbReference>
<evidence type="ECO:0000256" key="15">
    <source>
        <dbReference type="RuleBase" id="RU003991"/>
    </source>
</evidence>
<feature type="domain" description="LexA repressor DNA-binding" evidence="19">
    <location>
        <begin position="2"/>
        <end position="63"/>
    </location>
</feature>
<dbReference type="InterPro" id="IPR006199">
    <property type="entry name" value="LexA_DNA-bd_dom"/>
</dbReference>
<dbReference type="GO" id="GO:0009432">
    <property type="term" value="P:SOS response"/>
    <property type="evidence" value="ECO:0007669"/>
    <property type="project" value="UniProtKB-UniRule"/>
</dbReference>
<feature type="site" description="Cleavage; by autolysis" evidence="14">
    <location>
        <begin position="83"/>
        <end position="84"/>
    </location>
</feature>
<protein>
    <recommendedName>
        <fullName evidence="14">LexA repressor</fullName>
        <ecNumber evidence="14">3.4.21.88</ecNumber>
    </recommendedName>
</protein>
<dbReference type="CDD" id="cd06529">
    <property type="entry name" value="S24_LexA-like"/>
    <property type="match status" value="1"/>
</dbReference>
<organism evidence="20 21">
    <name type="scientific">Candidatus Falkowbacteria bacterium CG_4_9_14_3_um_filter_38_19</name>
    <dbReference type="NCBI Taxonomy" id="1974559"/>
    <lineage>
        <taxon>Bacteria</taxon>
        <taxon>Candidatus Falkowiibacteriota</taxon>
    </lineage>
</organism>
<feature type="DNA-binding region" description="H-T-H motif" evidence="14">
    <location>
        <begin position="26"/>
        <end position="46"/>
    </location>
</feature>
<dbReference type="Proteomes" id="UP000230611">
    <property type="component" value="Unassembled WGS sequence"/>
</dbReference>
<dbReference type="EMBL" id="PFUO01000037">
    <property type="protein sequence ID" value="PJB17549.1"/>
    <property type="molecule type" value="Genomic_DNA"/>
</dbReference>
<keyword evidence="7 14" id="KW-0378">Hydrolase</keyword>
<comment type="caution">
    <text evidence="20">The sequence shown here is derived from an EMBL/GenBank/DDBJ whole genome shotgun (WGS) entry which is preliminary data.</text>
</comment>
<evidence type="ECO:0000256" key="13">
    <source>
        <dbReference type="ARBA" id="ARBA00023236"/>
    </source>
</evidence>
<evidence type="ECO:0000256" key="11">
    <source>
        <dbReference type="ARBA" id="ARBA00023163"/>
    </source>
</evidence>
<dbReference type="InterPro" id="IPR002941">
    <property type="entry name" value="DNA_methylase_N4/N6"/>
</dbReference>
<dbReference type="PANTHER" id="PTHR33516">
    <property type="entry name" value="LEXA REPRESSOR"/>
    <property type="match status" value="1"/>
</dbReference>
<evidence type="ECO:0000256" key="16">
    <source>
        <dbReference type="RuleBase" id="RU362026"/>
    </source>
</evidence>
<dbReference type="GO" id="GO:0006260">
    <property type="term" value="P:DNA replication"/>
    <property type="evidence" value="ECO:0007669"/>
    <property type="project" value="UniProtKB-UniRule"/>
</dbReference>
<keyword evidence="2 14" id="KW-0678">Repressor</keyword>
<keyword evidence="3" id="KW-0489">Methyltransferase</keyword>
<dbReference type="InterPro" id="IPR036388">
    <property type="entry name" value="WH-like_DNA-bd_sf"/>
</dbReference>
<keyword evidence="12 14" id="KW-0234">DNA repair</keyword>
<dbReference type="GO" id="GO:0008170">
    <property type="term" value="F:N-methyltransferase activity"/>
    <property type="evidence" value="ECO:0007669"/>
    <property type="project" value="InterPro"/>
</dbReference>
<dbReference type="HAMAP" id="MF_00015">
    <property type="entry name" value="LexA"/>
    <property type="match status" value="1"/>
</dbReference>
<comment type="catalytic activity">
    <reaction evidence="14">
        <text>Hydrolysis of Ala-|-Gly bond in repressor LexA.</text>
        <dbReference type="EC" id="3.4.21.88"/>
    </reaction>
</comment>
<dbReference type="InterPro" id="IPR039418">
    <property type="entry name" value="LexA-like"/>
</dbReference>
<keyword evidence="5 14" id="KW-0235">DNA replication</keyword>
<dbReference type="PRINTS" id="PR00726">
    <property type="entry name" value="LEXASERPTASE"/>
</dbReference>
<keyword evidence="10 14" id="KW-0238">DNA-binding</keyword>
<evidence type="ECO:0000313" key="21">
    <source>
        <dbReference type="Proteomes" id="UP000230611"/>
    </source>
</evidence>
<comment type="subunit">
    <text evidence="14">Homodimer.</text>
</comment>
<evidence type="ECO:0000256" key="14">
    <source>
        <dbReference type="HAMAP-Rule" id="MF_00015"/>
    </source>
</evidence>
<feature type="domain" description="Peptidase S24/S26A/S26B/S26C" evidence="17">
    <location>
        <begin position="76"/>
        <end position="191"/>
    </location>
</feature>
<evidence type="ECO:0000256" key="1">
    <source>
        <dbReference type="ARBA" id="ARBA00007484"/>
    </source>
</evidence>
<dbReference type="Gene3D" id="3.40.50.150">
    <property type="entry name" value="Vaccinia Virus protein VP39"/>
    <property type="match status" value="1"/>
</dbReference>
<dbReference type="InterPro" id="IPR036286">
    <property type="entry name" value="LexA/Signal_pep-like_sf"/>
</dbReference>
<dbReference type="InterPro" id="IPR015927">
    <property type="entry name" value="Peptidase_S24_S26A/B/C"/>
</dbReference>
<dbReference type="SUPFAM" id="SSF51306">
    <property type="entry name" value="LexA/Signal peptidase"/>
    <property type="match status" value="1"/>
</dbReference>
<dbReference type="GO" id="GO:0006508">
    <property type="term" value="P:proteolysis"/>
    <property type="evidence" value="ECO:0007669"/>
    <property type="project" value="InterPro"/>
</dbReference>
<dbReference type="PRINTS" id="PR00508">
    <property type="entry name" value="S21N4MTFRASE"/>
</dbReference>
<evidence type="ECO:0000259" key="18">
    <source>
        <dbReference type="Pfam" id="PF01555"/>
    </source>
</evidence>
<keyword evidence="4" id="KW-0808">Transferase</keyword>